<dbReference type="InterPro" id="IPR036388">
    <property type="entry name" value="WH-like_DNA-bd_sf"/>
</dbReference>
<keyword evidence="6" id="KW-1185">Reference proteome</keyword>
<evidence type="ECO:0000256" key="1">
    <source>
        <dbReference type="ARBA" id="ARBA00023015"/>
    </source>
</evidence>
<evidence type="ECO:0000256" key="3">
    <source>
        <dbReference type="SAM" id="MobiDB-lite"/>
    </source>
</evidence>
<accession>A0A5J5KYN6</accession>
<protein>
    <submittedName>
        <fullName evidence="5">YafY family transcriptional regulator</fullName>
    </submittedName>
</protein>
<dbReference type="OrthoDB" id="8555652at2"/>
<dbReference type="AlphaFoldDB" id="A0A5J5KYN6"/>
<dbReference type="InterPro" id="IPR036390">
    <property type="entry name" value="WH_DNA-bd_sf"/>
</dbReference>
<dbReference type="InterPro" id="IPR028349">
    <property type="entry name" value="PafC-like"/>
</dbReference>
<feature type="region of interest" description="Disordered" evidence="3">
    <location>
        <begin position="311"/>
        <end position="346"/>
    </location>
</feature>
<organism evidence="5 6">
    <name type="scientific">Kocuria coralli</name>
    <dbReference type="NCBI Taxonomy" id="1461025"/>
    <lineage>
        <taxon>Bacteria</taxon>
        <taxon>Bacillati</taxon>
        <taxon>Actinomycetota</taxon>
        <taxon>Actinomycetes</taxon>
        <taxon>Micrococcales</taxon>
        <taxon>Micrococcaceae</taxon>
        <taxon>Kocuria</taxon>
    </lineage>
</organism>
<dbReference type="InterPro" id="IPR013196">
    <property type="entry name" value="HTH_11"/>
</dbReference>
<dbReference type="Pfam" id="PF08279">
    <property type="entry name" value="HTH_11"/>
    <property type="match status" value="1"/>
</dbReference>
<evidence type="ECO:0000256" key="2">
    <source>
        <dbReference type="ARBA" id="ARBA00023163"/>
    </source>
</evidence>
<keyword evidence="1" id="KW-0805">Transcription regulation</keyword>
<reference evidence="5 6" key="1">
    <citation type="submission" date="2019-05" db="EMBL/GenBank/DDBJ databases">
        <title>Kocuria coralli sp. nov., a novel actinobacterium isolated from coral reef seawater.</title>
        <authorList>
            <person name="Li J."/>
        </authorList>
    </citation>
    <scope>NUCLEOTIDE SEQUENCE [LARGE SCALE GENOMIC DNA]</scope>
    <source>
        <strain evidence="5 6">SCSIO 13007</strain>
    </source>
</reference>
<evidence type="ECO:0000313" key="5">
    <source>
        <dbReference type="EMBL" id="KAA9393916.1"/>
    </source>
</evidence>
<dbReference type="Proteomes" id="UP000325957">
    <property type="component" value="Unassembled WGS sequence"/>
</dbReference>
<evidence type="ECO:0000313" key="6">
    <source>
        <dbReference type="Proteomes" id="UP000325957"/>
    </source>
</evidence>
<dbReference type="InterPro" id="IPR026881">
    <property type="entry name" value="WYL_dom"/>
</dbReference>
<feature type="domain" description="HTH deoR-type" evidence="4">
    <location>
        <begin position="4"/>
        <end position="62"/>
    </location>
</feature>
<dbReference type="InterPro" id="IPR057727">
    <property type="entry name" value="WCX_dom"/>
</dbReference>
<dbReference type="PANTHER" id="PTHR34580:SF3">
    <property type="entry name" value="PROTEIN PAFB"/>
    <property type="match status" value="1"/>
</dbReference>
<comment type="caution">
    <text evidence="5">The sequence shown here is derived from an EMBL/GenBank/DDBJ whole genome shotgun (WGS) entry which is preliminary data.</text>
</comment>
<dbReference type="Pfam" id="PF13280">
    <property type="entry name" value="WYL"/>
    <property type="match status" value="1"/>
</dbReference>
<sequence>MSDTTRRALRLLALLQARTVWTGPELAEQLGVTVRSVRRDIDRLRELGYPVMSGRGHGGGYRLGAGRKLPPLLLEPDEAVAVGVGLRLASSSGITGLDEVAARSLERLEHLAHETLRRRIGTIAKAIEVVGGGGPGVDADVLVTLSHGVHEGVQVRMDYVARDGRATQRRIEPYRVLALGKRWYLFAWDLDREDWRTFRLDRIHAARTSTFGFTPRPTPDIQEHLRRSVTTDPYQHAIRVRFEAPRAEVERLFPPTVGVLAEDGPGACVLTTGADDIQWMAAHLAVIPIGTEVLEPPELVAAMRDMSERLAATVRRSGGAGDDGDPVATPAPEGPPDSPKDEVRRS</sequence>
<proteinExistence type="predicted"/>
<dbReference type="Pfam" id="PF25583">
    <property type="entry name" value="WCX"/>
    <property type="match status" value="1"/>
</dbReference>
<dbReference type="Gene3D" id="1.10.10.10">
    <property type="entry name" value="Winged helix-like DNA-binding domain superfamily/Winged helix DNA-binding domain"/>
    <property type="match status" value="1"/>
</dbReference>
<dbReference type="PROSITE" id="PS51000">
    <property type="entry name" value="HTH_DEOR_2"/>
    <property type="match status" value="1"/>
</dbReference>
<dbReference type="RefSeq" id="WP_158034096.1">
    <property type="nucleotide sequence ID" value="NZ_ML708619.1"/>
</dbReference>
<dbReference type="GO" id="GO:0003700">
    <property type="term" value="F:DNA-binding transcription factor activity"/>
    <property type="evidence" value="ECO:0007669"/>
    <property type="project" value="InterPro"/>
</dbReference>
<evidence type="ECO:0000259" key="4">
    <source>
        <dbReference type="PROSITE" id="PS51000"/>
    </source>
</evidence>
<dbReference type="InterPro" id="IPR001034">
    <property type="entry name" value="DeoR_HTH"/>
</dbReference>
<gene>
    <name evidence="5" type="ORF">FCK90_09635</name>
</gene>
<dbReference type="PANTHER" id="PTHR34580">
    <property type="match status" value="1"/>
</dbReference>
<dbReference type="PIRSF" id="PIRSF016838">
    <property type="entry name" value="PafC"/>
    <property type="match status" value="1"/>
</dbReference>
<name>A0A5J5KYN6_9MICC</name>
<dbReference type="SUPFAM" id="SSF46785">
    <property type="entry name" value="Winged helix' DNA-binding domain"/>
    <property type="match status" value="1"/>
</dbReference>
<dbReference type="EMBL" id="SZWF01000013">
    <property type="protein sequence ID" value="KAA9393916.1"/>
    <property type="molecule type" value="Genomic_DNA"/>
</dbReference>
<dbReference type="PROSITE" id="PS52050">
    <property type="entry name" value="WYL"/>
    <property type="match status" value="1"/>
</dbReference>
<dbReference type="InterPro" id="IPR051534">
    <property type="entry name" value="CBASS_pafABC_assoc_protein"/>
</dbReference>
<keyword evidence="2" id="KW-0804">Transcription</keyword>